<organism evidence="7 8">
    <name type="scientific">Trematosphaeria pertusa</name>
    <dbReference type="NCBI Taxonomy" id="390896"/>
    <lineage>
        <taxon>Eukaryota</taxon>
        <taxon>Fungi</taxon>
        <taxon>Dikarya</taxon>
        <taxon>Ascomycota</taxon>
        <taxon>Pezizomycotina</taxon>
        <taxon>Dothideomycetes</taxon>
        <taxon>Pleosporomycetidae</taxon>
        <taxon>Pleosporales</taxon>
        <taxon>Massarineae</taxon>
        <taxon>Trematosphaeriaceae</taxon>
        <taxon>Trematosphaeria</taxon>
    </lineage>
</organism>
<dbReference type="InterPro" id="IPR007274">
    <property type="entry name" value="Cop_transporter"/>
</dbReference>
<keyword evidence="5" id="KW-0187">Copper transport</keyword>
<evidence type="ECO:0000256" key="6">
    <source>
        <dbReference type="SAM" id="MobiDB-lite"/>
    </source>
</evidence>
<dbReference type="GeneID" id="54582297"/>
<dbReference type="Proteomes" id="UP000800094">
    <property type="component" value="Unassembled WGS sequence"/>
</dbReference>
<evidence type="ECO:0000256" key="4">
    <source>
        <dbReference type="ARBA" id="ARBA00023136"/>
    </source>
</evidence>
<protein>
    <recommendedName>
        <fullName evidence="5">Copper transport protein</fullName>
    </recommendedName>
</protein>
<evidence type="ECO:0000313" key="8">
    <source>
        <dbReference type="Proteomes" id="UP000800094"/>
    </source>
</evidence>
<dbReference type="RefSeq" id="XP_033683890.1">
    <property type="nucleotide sequence ID" value="XM_033828967.1"/>
</dbReference>
<dbReference type="Pfam" id="PF04145">
    <property type="entry name" value="Ctr"/>
    <property type="match status" value="1"/>
</dbReference>
<dbReference type="AlphaFoldDB" id="A0A6A6IEQ6"/>
<dbReference type="OrthoDB" id="73901at2759"/>
<keyword evidence="5" id="KW-0186">Copper</keyword>
<keyword evidence="2 5" id="KW-0812">Transmembrane</keyword>
<keyword evidence="5" id="KW-0406">Ion transport</keyword>
<evidence type="ECO:0000256" key="3">
    <source>
        <dbReference type="ARBA" id="ARBA00022989"/>
    </source>
</evidence>
<keyword evidence="8" id="KW-1185">Reference proteome</keyword>
<dbReference type="PANTHER" id="PTHR12483:SF27">
    <property type="entry name" value="COPPER TRANSPORT PROTEIN CTR1"/>
    <property type="match status" value="1"/>
</dbReference>
<accession>A0A6A6IEQ6</accession>
<dbReference type="GO" id="GO:0005886">
    <property type="term" value="C:plasma membrane"/>
    <property type="evidence" value="ECO:0007669"/>
    <property type="project" value="TreeGrafter"/>
</dbReference>
<reference evidence="7" key="1">
    <citation type="journal article" date="2020" name="Stud. Mycol.">
        <title>101 Dothideomycetes genomes: a test case for predicting lifestyles and emergence of pathogens.</title>
        <authorList>
            <person name="Haridas S."/>
            <person name="Albert R."/>
            <person name="Binder M."/>
            <person name="Bloem J."/>
            <person name="Labutti K."/>
            <person name="Salamov A."/>
            <person name="Andreopoulos B."/>
            <person name="Baker S."/>
            <person name="Barry K."/>
            <person name="Bills G."/>
            <person name="Bluhm B."/>
            <person name="Cannon C."/>
            <person name="Castanera R."/>
            <person name="Culley D."/>
            <person name="Daum C."/>
            <person name="Ezra D."/>
            <person name="Gonzalez J."/>
            <person name="Henrissat B."/>
            <person name="Kuo A."/>
            <person name="Liang C."/>
            <person name="Lipzen A."/>
            <person name="Lutzoni F."/>
            <person name="Magnuson J."/>
            <person name="Mondo S."/>
            <person name="Nolan M."/>
            <person name="Ohm R."/>
            <person name="Pangilinan J."/>
            <person name="Park H.-J."/>
            <person name="Ramirez L."/>
            <person name="Alfaro M."/>
            <person name="Sun H."/>
            <person name="Tritt A."/>
            <person name="Yoshinaga Y."/>
            <person name="Zwiers L.-H."/>
            <person name="Turgeon B."/>
            <person name="Goodwin S."/>
            <person name="Spatafora J."/>
            <person name="Crous P."/>
            <person name="Grigoriev I."/>
        </authorList>
    </citation>
    <scope>NUCLEOTIDE SEQUENCE</scope>
    <source>
        <strain evidence="7">CBS 122368</strain>
    </source>
</reference>
<keyword evidence="4 5" id="KW-0472">Membrane</keyword>
<keyword evidence="3 5" id="KW-1133">Transmembrane helix</keyword>
<dbReference type="EMBL" id="ML987195">
    <property type="protein sequence ID" value="KAF2248886.1"/>
    <property type="molecule type" value="Genomic_DNA"/>
</dbReference>
<name>A0A6A6IEQ6_9PLEO</name>
<feature type="region of interest" description="Disordered" evidence="6">
    <location>
        <begin position="91"/>
        <end position="130"/>
    </location>
</feature>
<gene>
    <name evidence="7" type="ORF">BU26DRAFT_519089</name>
</gene>
<evidence type="ECO:0000256" key="2">
    <source>
        <dbReference type="ARBA" id="ARBA00022692"/>
    </source>
</evidence>
<dbReference type="GO" id="GO:0005375">
    <property type="term" value="F:copper ion transmembrane transporter activity"/>
    <property type="evidence" value="ECO:0007669"/>
    <property type="project" value="UniProtKB-UniRule"/>
</dbReference>
<comment type="subcellular location">
    <subcellularLocation>
        <location evidence="1 5">Membrane</location>
        <topology evidence="1 5">Multi-pass membrane protein</topology>
    </subcellularLocation>
</comment>
<keyword evidence="5" id="KW-0813">Transport</keyword>
<proteinExistence type="inferred from homology"/>
<evidence type="ECO:0000256" key="1">
    <source>
        <dbReference type="ARBA" id="ARBA00004141"/>
    </source>
</evidence>
<feature type="transmembrane region" description="Helical" evidence="5">
    <location>
        <begin position="45"/>
        <end position="65"/>
    </location>
</feature>
<feature type="transmembrane region" description="Helical" evidence="5">
    <location>
        <begin position="159"/>
        <end position="183"/>
    </location>
</feature>
<dbReference type="PANTHER" id="PTHR12483">
    <property type="entry name" value="SOLUTE CARRIER FAMILY 31 COPPER TRANSPORTERS"/>
    <property type="match status" value="1"/>
</dbReference>
<evidence type="ECO:0000313" key="7">
    <source>
        <dbReference type="EMBL" id="KAF2248886.1"/>
    </source>
</evidence>
<evidence type="ECO:0000256" key="5">
    <source>
        <dbReference type="RuleBase" id="RU367022"/>
    </source>
</evidence>
<sequence>MDMSMPATSSSTAMPSIGAMSGMSTTFSINTRVTLWFTDWTTDTAAAYAFTLIFLFVLGIFNRFLGAIRSQLERRWEERVEVVSSEGKSSYRKRHVRQQPSRAKREEDAQEELQPLSPAPEAIGAQVEEKPSRHTARGFWVANAGWSARRDSIRALLEFIRAVIGYILMLAVMTYNVGFFFAVTGSVLLGEMVFGRYTRSGHSGWQEGGCHE</sequence>
<comment type="similarity">
    <text evidence="5">Belongs to the copper transporter (Ctr) (TC 1.A.56) family. SLC31A subfamily.</text>
</comment>